<evidence type="ECO:0008006" key="4">
    <source>
        <dbReference type="Google" id="ProtNLM"/>
    </source>
</evidence>
<dbReference type="InterPro" id="IPR045936">
    <property type="entry name" value="DUF6356"/>
</dbReference>
<keyword evidence="1" id="KW-0812">Transmembrane</keyword>
<comment type="caution">
    <text evidence="2">The sequence shown here is derived from an EMBL/GenBank/DDBJ whole genome shotgun (WGS) entry which is preliminary data.</text>
</comment>
<proteinExistence type="predicted"/>
<dbReference type="Pfam" id="PF19883">
    <property type="entry name" value="DUF6356"/>
    <property type="match status" value="1"/>
</dbReference>
<reference evidence="2 3" key="1">
    <citation type="submission" date="2019-06" db="EMBL/GenBank/DDBJ databases">
        <title>New taxonomy in bacterial strain CC-CFT640, isolated from vineyard.</title>
        <authorList>
            <person name="Lin S.-Y."/>
            <person name="Tsai C.-F."/>
            <person name="Young C.-C."/>
        </authorList>
    </citation>
    <scope>NUCLEOTIDE SEQUENCE [LARGE SCALE GENOMIC DNA]</scope>
    <source>
        <strain evidence="2 3">CC-CFT640</strain>
    </source>
</reference>
<evidence type="ECO:0000313" key="2">
    <source>
        <dbReference type="EMBL" id="TXL71045.1"/>
    </source>
</evidence>
<gene>
    <name evidence="2" type="ORF">FHP25_31730</name>
</gene>
<keyword evidence="1" id="KW-0472">Membrane</keyword>
<accession>A0A5C8PBU2</accession>
<evidence type="ECO:0000256" key="1">
    <source>
        <dbReference type="SAM" id="Phobius"/>
    </source>
</evidence>
<dbReference type="RefSeq" id="WP_147851026.1">
    <property type="nucleotide sequence ID" value="NZ_DATAJT010000149.1"/>
</dbReference>
<feature type="transmembrane region" description="Helical" evidence="1">
    <location>
        <begin position="33"/>
        <end position="61"/>
    </location>
</feature>
<sequence length="84" mass="9134">MRKLFGAFVDHPASVGESYGQHMGMAFSFGGRMILAGIACLLHGLLPFLFVTTGSAMIRGLHQEMVTHRRRDQHPAAGLARPAE</sequence>
<organism evidence="2 3">
    <name type="scientific">Vineibacter terrae</name>
    <dbReference type="NCBI Taxonomy" id="2586908"/>
    <lineage>
        <taxon>Bacteria</taxon>
        <taxon>Pseudomonadati</taxon>
        <taxon>Pseudomonadota</taxon>
        <taxon>Alphaproteobacteria</taxon>
        <taxon>Hyphomicrobiales</taxon>
        <taxon>Vineibacter</taxon>
    </lineage>
</organism>
<dbReference type="EMBL" id="VDUZ01000049">
    <property type="protein sequence ID" value="TXL71045.1"/>
    <property type="molecule type" value="Genomic_DNA"/>
</dbReference>
<keyword evidence="3" id="KW-1185">Reference proteome</keyword>
<evidence type="ECO:0000313" key="3">
    <source>
        <dbReference type="Proteomes" id="UP000321638"/>
    </source>
</evidence>
<dbReference type="OrthoDB" id="7652114at2"/>
<name>A0A5C8PBU2_9HYPH</name>
<keyword evidence="1" id="KW-1133">Transmembrane helix</keyword>
<dbReference type="AlphaFoldDB" id="A0A5C8PBU2"/>
<protein>
    <recommendedName>
        <fullName evidence="4">Capsule biosynthesis protein</fullName>
    </recommendedName>
</protein>
<dbReference type="Proteomes" id="UP000321638">
    <property type="component" value="Unassembled WGS sequence"/>
</dbReference>